<evidence type="ECO:0000313" key="2">
    <source>
        <dbReference type="Proteomes" id="UP001589654"/>
    </source>
</evidence>
<gene>
    <name evidence="1" type="ORF">ACFFUR_10515</name>
</gene>
<dbReference type="EMBL" id="JBHMEW010000059">
    <property type="protein sequence ID" value="MFB9212239.1"/>
    <property type="molecule type" value="Genomic_DNA"/>
</dbReference>
<keyword evidence="2" id="KW-1185">Reference proteome</keyword>
<organism evidence="1 2">
    <name type="scientific">Echinicola jeungdonensis</name>
    <dbReference type="NCBI Taxonomy" id="709343"/>
    <lineage>
        <taxon>Bacteria</taxon>
        <taxon>Pseudomonadati</taxon>
        <taxon>Bacteroidota</taxon>
        <taxon>Cytophagia</taxon>
        <taxon>Cytophagales</taxon>
        <taxon>Cyclobacteriaceae</taxon>
        <taxon>Echinicola</taxon>
    </lineage>
</organism>
<protein>
    <submittedName>
        <fullName evidence="1">Uncharacterized protein</fullName>
    </submittedName>
</protein>
<reference evidence="1 2" key="1">
    <citation type="submission" date="2024-09" db="EMBL/GenBank/DDBJ databases">
        <authorList>
            <person name="Sun Q."/>
            <person name="Mori K."/>
        </authorList>
    </citation>
    <scope>NUCLEOTIDE SEQUENCE [LARGE SCALE GENOMIC DNA]</scope>
    <source>
        <strain evidence="1 2">CECT 7682</strain>
    </source>
</reference>
<name>A0ABV5J5Z0_9BACT</name>
<evidence type="ECO:0000313" key="1">
    <source>
        <dbReference type="EMBL" id="MFB9212239.1"/>
    </source>
</evidence>
<comment type="caution">
    <text evidence="1">The sequence shown here is derived from an EMBL/GenBank/DDBJ whole genome shotgun (WGS) entry which is preliminary data.</text>
</comment>
<proteinExistence type="predicted"/>
<accession>A0ABV5J5Z0</accession>
<dbReference type="RefSeq" id="WP_290246503.1">
    <property type="nucleotide sequence ID" value="NZ_JAUFQT010000001.1"/>
</dbReference>
<sequence length="157" mass="18849">MKKQKTPSSTKSKIQPSEEEKLWAKVYRDTEEWLSQIEFIADELKFFHLLLDKYFIWLNSEKFQGKTKYFLDWLVSLEKKQKSLANELKNQLKEISFHLKSKKELPPQEIRENDLELEVLQEDLVKDFRYLKKEIFQLTEASKDLMRGGHLLGKQKP</sequence>
<dbReference type="Proteomes" id="UP001589654">
    <property type="component" value="Unassembled WGS sequence"/>
</dbReference>